<evidence type="ECO:0000256" key="9">
    <source>
        <dbReference type="ARBA" id="ARBA00022741"/>
    </source>
</evidence>
<dbReference type="InterPro" id="IPR038385">
    <property type="entry name" value="Sua5/YwlC_C"/>
</dbReference>
<dbReference type="Gene3D" id="3.90.870.10">
    <property type="entry name" value="DHBP synthase"/>
    <property type="match status" value="1"/>
</dbReference>
<dbReference type="NCBIfam" id="TIGR00057">
    <property type="entry name" value="L-threonylcarbamoyladenylate synthase"/>
    <property type="match status" value="1"/>
</dbReference>
<keyword evidence="9 13" id="KW-0547">Nucleotide-binding</keyword>
<feature type="domain" description="YrdC-like" evidence="14">
    <location>
        <begin position="5"/>
        <end position="191"/>
    </location>
</feature>
<keyword evidence="8 13" id="KW-0548">Nucleotidyltransferase</keyword>
<keyword evidence="5 13" id="KW-0963">Cytoplasm</keyword>
<dbReference type="SUPFAM" id="SSF55821">
    <property type="entry name" value="YrdC/RibB"/>
    <property type="match status" value="1"/>
</dbReference>
<dbReference type="PIRSF" id="PIRSF004930">
    <property type="entry name" value="Tln_factor_SUA5"/>
    <property type="match status" value="1"/>
</dbReference>
<dbReference type="PANTHER" id="PTHR17490:SF16">
    <property type="entry name" value="THREONYLCARBAMOYL-AMP SYNTHASE"/>
    <property type="match status" value="1"/>
</dbReference>
<dbReference type="Pfam" id="PF01300">
    <property type="entry name" value="Sua5_yciO_yrdC"/>
    <property type="match status" value="1"/>
</dbReference>
<dbReference type="EC" id="2.7.7.87" evidence="3 13"/>
<evidence type="ECO:0000256" key="6">
    <source>
        <dbReference type="ARBA" id="ARBA00022679"/>
    </source>
</evidence>
<evidence type="ECO:0000256" key="8">
    <source>
        <dbReference type="ARBA" id="ARBA00022695"/>
    </source>
</evidence>
<dbReference type="InterPro" id="IPR050156">
    <property type="entry name" value="TC-AMP_synthase_SUA5"/>
</dbReference>
<evidence type="ECO:0000256" key="5">
    <source>
        <dbReference type="ARBA" id="ARBA00022490"/>
    </source>
</evidence>
<accession>A0ABS9BSV8</accession>
<dbReference type="PANTHER" id="PTHR17490">
    <property type="entry name" value="SUA5"/>
    <property type="match status" value="1"/>
</dbReference>
<evidence type="ECO:0000256" key="12">
    <source>
        <dbReference type="ARBA" id="ARBA00048366"/>
    </source>
</evidence>
<dbReference type="EMBL" id="JAKEVZ010000003">
    <property type="protein sequence ID" value="MCF1750600.1"/>
    <property type="molecule type" value="Genomic_DNA"/>
</dbReference>
<evidence type="ECO:0000313" key="16">
    <source>
        <dbReference type="Proteomes" id="UP001201449"/>
    </source>
</evidence>
<sequence length="322" mass="34644">MAQIGTDIEKAKALLESGELVAIPTETVYGLAGNALNPDAVAKIFSVKNRPSFDPLIIHTDSLEKVRKFTLDIPAPLDRLAAHFWPGPLTLLLPKKPIVPDLVTSGLDTVAVRIPQHPLTLRLLETLDFPLAAPSANPFGYISPTTAAHVQDQLGDKIPYILDGGPSQVGLESTIVGLENGEVIVYRLGGLEVAAIETIVGPVKIMAHSSSNPKSPGMLKSHYAPKASFILGDLEKLVPIYQKNGMPFGILSFSRKFQDIPEPFQKQLSEKGDLAEAAKNLFAHMRALDSVDVYVILAELLPDDGLGKAINDRLKRAAAGED</sequence>
<keyword evidence="16" id="KW-1185">Reference proteome</keyword>
<evidence type="ECO:0000256" key="10">
    <source>
        <dbReference type="ARBA" id="ARBA00022840"/>
    </source>
</evidence>
<evidence type="ECO:0000256" key="13">
    <source>
        <dbReference type="PIRNR" id="PIRNR004930"/>
    </source>
</evidence>
<proteinExistence type="inferred from homology"/>
<evidence type="ECO:0000256" key="1">
    <source>
        <dbReference type="ARBA" id="ARBA00004496"/>
    </source>
</evidence>
<comment type="function">
    <text evidence="13">Required for the formation of a threonylcarbamoyl group on adenosine at position 37 (t(6)A37) in tRNAs that read codons beginning with adenine.</text>
</comment>
<dbReference type="PROSITE" id="PS51163">
    <property type="entry name" value="YRDC"/>
    <property type="match status" value="1"/>
</dbReference>
<keyword evidence="10 13" id="KW-0067">ATP-binding</keyword>
<comment type="subcellular location">
    <subcellularLocation>
        <location evidence="1 13">Cytoplasm</location>
    </subcellularLocation>
</comment>
<evidence type="ECO:0000256" key="2">
    <source>
        <dbReference type="ARBA" id="ARBA00007663"/>
    </source>
</evidence>
<name>A0ABS9BSV8_9BACT</name>
<dbReference type="InterPro" id="IPR010923">
    <property type="entry name" value="T(6)A37_SUA5"/>
</dbReference>
<protein>
    <recommendedName>
        <fullName evidence="4 13">Threonylcarbamoyl-AMP synthase</fullName>
        <shortName evidence="13">TC-AMP synthase</shortName>
        <ecNumber evidence="3 13">2.7.7.87</ecNumber>
    </recommendedName>
    <alternativeName>
        <fullName evidence="11 13">L-threonylcarbamoyladenylate synthase</fullName>
    </alternativeName>
</protein>
<dbReference type="Gene3D" id="3.40.50.11030">
    <property type="entry name" value="Threonylcarbamoyl-AMP synthase, C-terminal domain"/>
    <property type="match status" value="1"/>
</dbReference>
<dbReference type="Pfam" id="PF03481">
    <property type="entry name" value="Sua5_C"/>
    <property type="match status" value="1"/>
</dbReference>
<evidence type="ECO:0000256" key="3">
    <source>
        <dbReference type="ARBA" id="ARBA00012584"/>
    </source>
</evidence>
<dbReference type="Proteomes" id="UP001201449">
    <property type="component" value="Unassembled WGS sequence"/>
</dbReference>
<dbReference type="RefSeq" id="WP_234860684.1">
    <property type="nucleotide sequence ID" value="NZ_JAKEVZ010000003.1"/>
</dbReference>
<evidence type="ECO:0000259" key="14">
    <source>
        <dbReference type="PROSITE" id="PS51163"/>
    </source>
</evidence>
<comment type="caution">
    <text evidence="15">The sequence shown here is derived from an EMBL/GenBank/DDBJ whole genome shotgun (WGS) entry which is preliminary data.</text>
</comment>
<reference evidence="15 16" key="1">
    <citation type="submission" date="2022-01" db="EMBL/GenBank/DDBJ databases">
        <title>Mariniradius saccharolyticus sp. nov., isolated from sediment of a river.</title>
        <authorList>
            <person name="Liu H."/>
        </authorList>
    </citation>
    <scope>NUCLEOTIDE SEQUENCE [LARGE SCALE GENOMIC DNA]</scope>
    <source>
        <strain evidence="15 16">RY-2</strain>
    </source>
</reference>
<comment type="similarity">
    <text evidence="2 13">Belongs to the SUA5 family.</text>
</comment>
<evidence type="ECO:0000256" key="7">
    <source>
        <dbReference type="ARBA" id="ARBA00022694"/>
    </source>
</evidence>
<evidence type="ECO:0000256" key="11">
    <source>
        <dbReference type="ARBA" id="ARBA00029774"/>
    </source>
</evidence>
<comment type="catalytic activity">
    <reaction evidence="12 13">
        <text>L-threonine + hydrogencarbonate + ATP = L-threonylcarbamoyladenylate + diphosphate + H2O</text>
        <dbReference type="Rhea" id="RHEA:36407"/>
        <dbReference type="ChEBI" id="CHEBI:15377"/>
        <dbReference type="ChEBI" id="CHEBI:17544"/>
        <dbReference type="ChEBI" id="CHEBI:30616"/>
        <dbReference type="ChEBI" id="CHEBI:33019"/>
        <dbReference type="ChEBI" id="CHEBI:57926"/>
        <dbReference type="ChEBI" id="CHEBI:73682"/>
        <dbReference type="EC" id="2.7.7.87"/>
    </reaction>
</comment>
<dbReference type="InterPro" id="IPR005145">
    <property type="entry name" value="Sua5_C"/>
</dbReference>
<dbReference type="InterPro" id="IPR006070">
    <property type="entry name" value="Sua5-like_dom"/>
</dbReference>
<organism evidence="15 16">
    <name type="scientific">Mariniradius sediminis</name>
    <dbReference type="NCBI Taxonomy" id="2909237"/>
    <lineage>
        <taxon>Bacteria</taxon>
        <taxon>Pseudomonadati</taxon>
        <taxon>Bacteroidota</taxon>
        <taxon>Cytophagia</taxon>
        <taxon>Cytophagales</taxon>
        <taxon>Cyclobacteriaceae</taxon>
        <taxon>Mariniradius</taxon>
    </lineage>
</organism>
<gene>
    <name evidence="15" type="ORF">L0U89_05905</name>
</gene>
<keyword evidence="7 13" id="KW-0819">tRNA processing</keyword>
<evidence type="ECO:0000256" key="4">
    <source>
        <dbReference type="ARBA" id="ARBA00015492"/>
    </source>
</evidence>
<dbReference type="InterPro" id="IPR017945">
    <property type="entry name" value="DHBP_synth_RibB-like_a/b_dom"/>
</dbReference>
<evidence type="ECO:0000313" key="15">
    <source>
        <dbReference type="EMBL" id="MCF1750600.1"/>
    </source>
</evidence>
<keyword evidence="6 13" id="KW-0808">Transferase</keyword>